<evidence type="ECO:0008006" key="3">
    <source>
        <dbReference type="Google" id="ProtNLM"/>
    </source>
</evidence>
<dbReference type="Gene3D" id="3.40.50.300">
    <property type="entry name" value="P-loop containing nucleotide triphosphate hydrolases"/>
    <property type="match status" value="1"/>
</dbReference>
<name>A0A232EGF8_9HYME</name>
<organism evidence="1 2">
    <name type="scientific">Trichomalopsis sarcophagae</name>
    <dbReference type="NCBI Taxonomy" id="543379"/>
    <lineage>
        <taxon>Eukaryota</taxon>
        <taxon>Metazoa</taxon>
        <taxon>Ecdysozoa</taxon>
        <taxon>Arthropoda</taxon>
        <taxon>Hexapoda</taxon>
        <taxon>Insecta</taxon>
        <taxon>Pterygota</taxon>
        <taxon>Neoptera</taxon>
        <taxon>Endopterygota</taxon>
        <taxon>Hymenoptera</taxon>
        <taxon>Apocrita</taxon>
        <taxon>Proctotrupomorpha</taxon>
        <taxon>Chalcidoidea</taxon>
        <taxon>Pteromalidae</taxon>
        <taxon>Pteromalinae</taxon>
        <taxon>Trichomalopsis</taxon>
    </lineage>
</organism>
<reference evidence="1 2" key="1">
    <citation type="journal article" date="2017" name="Curr. Biol.">
        <title>The Evolution of Venom by Co-option of Single-Copy Genes.</title>
        <authorList>
            <person name="Martinson E.O."/>
            <person name="Mrinalini"/>
            <person name="Kelkar Y.D."/>
            <person name="Chang C.H."/>
            <person name="Werren J.H."/>
        </authorList>
    </citation>
    <scope>NUCLEOTIDE SEQUENCE [LARGE SCALE GENOMIC DNA]</scope>
    <source>
        <strain evidence="1 2">Alberta</strain>
        <tissue evidence="1">Whole body</tissue>
    </source>
</reference>
<proteinExistence type="predicted"/>
<dbReference type="Proteomes" id="UP000215335">
    <property type="component" value="Unassembled WGS sequence"/>
</dbReference>
<sequence>MNKPLQPGRVVGINDRPKSFKIKLENENVIERNKQHIYPYKDQYLENAFKDAENDLYDDIDDESISKQVNLENVDILQQTGNEKYKKKNIYRITVPNLIDEEHVFQMIDELNSDQKDIVRHVLNCFKNNLLPIKIFLSGSDGVDEISMVGSMLRRIDTRLRQIFGINKSFGGISVILVGDLYQLLSVMDRPIYTNAKSSELSVFCETLNNLAIGELTDKDLLIINSRSTNEKDMPEEAIRLFGENKHVDEYNANKIRNHPETNVPNIIWMNFGNNTKTGSKVRTKFKQIIDNLKISKNLVPITKIYVIINIKDNHQIIRKQLPLIPAEALTVHKSQSQTYDKIVRQLSDLYINGEFKNLNKNKSDGNLKEIMKNLTLNKNLNLYFTKYIKGNGIITFFNYQDIK</sequence>
<dbReference type="InterPro" id="IPR027417">
    <property type="entry name" value="P-loop_NTPase"/>
</dbReference>
<dbReference type="InterPro" id="IPR051055">
    <property type="entry name" value="PIF1_helicase"/>
</dbReference>
<evidence type="ECO:0000313" key="2">
    <source>
        <dbReference type="Proteomes" id="UP000215335"/>
    </source>
</evidence>
<dbReference type="STRING" id="543379.A0A232EGF8"/>
<dbReference type="OrthoDB" id="416437at2759"/>
<keyword evidence="2" id="KW-1185">Reference proteome</keyword>
<dbReference type="EMBL" id="NNAY01004780">
    <property type="protein sequence ID" value="OXU17424.1"/>
    <property type="molecule type" value="Genomic_DNA"/>
</dbReference>
<gene>
    <name evidence="1" type="ORF">TSAR_004864</name>
</gene>
<dbReference type="PANTHER" id="PTHR47642:SF5">
    <property type="entry name" value="ATP-DEPENDENT DNA HELICASE"/>
    <property type="match status" value="1"/>
</dbReference>
<dbReference type="SUPFAM" id="SSF52540">
    <property type="entry name" value="P-loop containing nucleoside triphosphate hydrolases"/>
    <property type="match status" value="1"/>
</dbReference>
<dbReference type="AlphaFoldDB" id="A0A232EGF8"/>
<evidence type="ECO:0000313" key="1">
    <source>
        <dbReference type="EMBL" id="OXU17424.1"/>
    </source>
</evidence>
<dbReference type="PANTHER" id="PTHR47642">
    <property type="entry name" value="ATP-DEPENDENT DNA HELICASE"/>
    <property type="match status" value="1"/>
</dbReference>
<accession>A0A232EGF8</accession>
<protein>
    <recommendedName>
        <fullName evidence="3">DNA helicase</fullName>
    </recommendedName>
</protein>
<comment type="caution">
    <text evidence="1">The sequence shown here is derived from an EMBL/GenBank/DDBJ whole genome shotgun (WGS) entry which is preliminary data.</text>
</comment>